<keyword evidence="2" id="KW-1185">Reference proteome</keyword>
<dbReference type="AlphaFoldDB" id="A0AAV8VE22"/>
<proteinExistence type="predicted"/>
<organism evidence="1 2">
    <name type="scientific">Exocentrus adspersus</name>
    <dbReference type="NCBI Taxonomy" id="1586481"/>
    <lineage>
        <taxon>Eukaryota</taxon>
        <taxon>Metazoa</taxon>
        <taxon>Ecdysozoa</taxon>
        <taxon>Arthropoda</taxon>
        <taxon>Hexapoda</taxon>
        <taxon>Insecta</taxon>
        <taxon>Pterygota</taxon>
        <taxon>Neoptera</taxon>
        <taxon>Endopterygota</taxon>
        <taxon>Coleoptera</taxon>
        <taxon>Polyphaga</taxon>
        <taxon>Cucujiformia</taxon>
        <taxon>Chrysomeloidea</taxon>
        <taxon>Cerambycidae</taxon>
        <taxon>Lamiinae</taxon>
        <taxon>Acanthocinini</taxon>
        <taxon>Exocentrus</taxon>
    </lineage>
</organism>
<dbReference type="EMBL" id="JANEYG010000122">
    <property type="protein sequence ID" value="KAJ8912520.1"/>
    <property type="molecule type" value="Genomic_DNA"/>
</dbReference>
<accession>A0AAV8VE22</accession>
<sequence length="64" mass="7627">MIAEMLIIGLKYKFKDEPLEVVVKALSNKYRKYEVKFHEIRKCPLRTMSSYKSYFACSGNQHKH</sequence>
<name>A0AAV8VE22_9CUCU</name>
<evidence type="ECO:0000313" key="1">
    <source>
        <dbReference type="EMBL" id="KAJ8912520.1"/>
    </source>
</evidence>
<gene>
    <name evidence="1" type="ORF">NQ315_014464</name>
</gene>
<dbReference type="Proteomes" id="UP001159042">
    <property type="component" value="Unassembled WGS sequence"/>
</dbReference>
<protein>
    <submittedName>
        <fullName evidence="1">Uncharacterized protein</fullName>
    </submittedName>
</protein>
<comment type="caution">
    <text evidence="1">The sequence shown here is derived from an EMBL/GenBank/DDBJ whole genome shotgun (WGS) entry which is preliminary data.</text>
</comment>
<reference evidence="1 2" key="1">
    <citation type="journal article" date="2023" name="Insect Mol. Biol.">
        <title>Genome sequencing provides insights into the evolution of gene families encoding plant cell wall-degrading enzymes in longhorned beetles.</title>
        <authorList>
            <person name="Shin N.R."/>
            <person name="Okamura Y."/>
            <person name="Kirsch R."/>
            <person name="Pauchet Y."/>
        </authorList>
    </citation>
    <scope>NUCLEOTIDE SEQUENCE [LARGE SCALE GENOMIC DNA]</scope>
    <source>
        <strain evidence="1">EAD_L_NR</strain>
    </source>
</reference>
<evidence type="ECO:0000313" key="2">
    <source>
        <dbReference type="Proteomes" id="UP001159042"/>
    </source>
</evidence>